<feature type="region of interest" description="Disordered" evidence="2">
    <location>
        <begin position="152"/>
        <end position="182"/>
    </location>
</feature>
<gene>
    <name evidence="5" type="ORF">GGP41_010173</name>
</gene>
<dbReference type="SUPFAM" id="SSF52540">
    <property type="entry name" value="P-loop containing nucleoside triphosphate hydrolases"/>
    <property type="match status" value="1"/>
</dbReference>
<name>A0A8H5Z9X2_COCSA</name>
<evidence type="ECO:0000313" key="5">
    <source>
        <dbReference type="EMBL" id="KAF5844115.1"/>
    </source>
</evidence>
<feature type="compositionally biased region" description="Polar residues" evidence="2">
    <location>
        <begin position="120"/>
        <end position="129"/>
    </location>
</feature>
<evidence type="ECO:0000313" key="6">
    <source>
        <dbReference type="Proteomes" id="UP000624244"/>
    </source>
</evidence>
<dbReference type="InterPro" id="IPR045063">
    <property type="entry name" value="Dynamin_N"/>
</dbReference>
<protein>
    <recommendedName>
        <fullName evidence="7">G domain-containing protein</fullName>
    </recommendedName>
</protein>
<keyword evidence="1" id="KW-0175">Coiled coil</keyword>
<dbReference type="InterPro" id="IPR056024">
    <property type="entry name" value="DUF7605"/>
</dbReference>
<evidence type="ECO:0000256" key="1">
    <source>
        <dbReference type="SAM" id="Coils"/>
    </source>
</evidence>
<proteinExistence type="predicted"/>
<feature type="compositionally biased region" description="Low complexity" evidence="2">
    <location>
        <begin position="105"/>
        <end position="119"/>
    </location>
</feature>
<evidence type="ECO:0000256" key="2">
    <source>
        <dbReference type="SAM" id="MobiDB-lite"/>
    </source>
</evidence>
<dbReference type="EMBL" id="WNKQ01000030">
    <property type="protein sequence ID" value="KAF5844115.1"/>
    <property type="molecule type" value="Genomic_DNA"/>
</dbReference>
<sequence>MDSPVAGFFNCATIVQNFHTTVADFNGEKQTVERPDVMSSPNISSKNKASLGAEDVSLRPFTFVFQSGTTFPGARIAENFIRSRESTKSPFGADVPIPSVERENSVLSSRGVSPSSSNPTRWNTPQSHSTVDTVWEQMNTLEGLRLTSAHPLDKCSRSRTPNSSFWNSLSTPTRDNGPAAGDVAESLGALRLQSQQSTPMPSIAPSIYIPSPSSKRTYQVECEEPPSNPFYHTKFQKALSGAMSCITDMNKVLSSTSLHQEAGSTVHSLQQQAVDLGRQELPSLRIVGMIGDSAVGKSSLINSLLDKPNLAKSSGNGAACTYTVTEYLYHDSDKFTIQVQYFDRDELEHQFKDLLSAYRNIKDPHDNLEPGQQNEQDLQENKEALLHKANLARQTFEAVFTRHLKEDPEALSREEFNPTIEKMMLWVRELLPESEDEETFATVQECADRLVILTSGAGNSFSSSQTGMRWPLIKSMKVYLRAVILSKGLVLADVPGLRDSNLVRARITEQYIRQCDQIFAVLPIERAIDDKSLDNIFKLAQDANLCKVDIVCTKSEQVNPTEAAPERPEHKEAIEVLQKEMESIRVRVNEVAEAIRERKTLNVRHEDLRKDEGYRELVMEHHELKESMTSKEHELFRLLVEIRNTAVIAKLSAKHRKPESEKFPEVFCVSNYLYKDNRSETGPVDLAAIRLSGIPHLRRYCIGIIAESHYRISRQLIDHELPAFLGSVELWVNSGGGNVTLEQQGIREILPKIGECLLKFEDEEILVNAISHVMLGKFKETIADRMTSSATKWSKYAEEANKPWNIWSPASYSAFCRNHGNHSTSAVGYHNWNKEAMACLKEDMEVVWKFFVMDLEEALLKLTANIKKLLDHMHFLAEPRRGNGAFLVRSRNSVMWGLCNSLRHRRDIVLDGIEESREDFLSEMATLKVNTLGSLQTAFVGECMKKTYDEANSIHDLGPGCTKKKRALITGRFGSERLFVDMRKACRADFARLAEKLQDDMWSVLQDQIAYIERDLNGLRESLAEMDSERDPGFRDKVQRAMVDTEEKIAEAQQLIREAEEEMKARAP</sequence>
<evidence type="ECO:0000259" key="3">
    <source>
        <dbReference type="Pfam" id="PF00350"/>
    </source>
</evidence>
<evidence type="ECO:0008006" key="7">
    <source>
        <dbReference type="Google" id="ProtNLM"/>
    </source>
</evidence>
<dbReference type="Pfam" id="PF24564">
    <property type="entry name" value="DUF7605"/>
    <property type="match status" value="1"/>
</dbReference>
<feature type="compositionally biased region" description="Polar residues" evidence="2">
    <location>
        <begin position="158"/>
        <end position="174"/>
    </location>
</feature>
<feature type="region of interest" description="Disordered" evidence="2">
    <location>
        <begin position="87"/>
        <end position="129"/>
    </location>
</feature>
<dbReference type="Pfam" id="PF00350">
    <property type="entry name" value="Dynamin_N"/>
    <property type="match status" value="1"/>
</dbReference>
<dbReference type="PANTHER" id="PTHR36681">
    <property type="entry name" value="NUCLEAR GTPASE, GERMINAL CENTER-ASSOCIATED, TANDEM DUPLICATE 3"/>
    <property type="match status" value="1"/>
</dbReference>
<dbReference type="Gene3D" id="3.40.50.300">
    <property type="entry name" value="P-loop containing nucleotide triphosphate hydrolases"/>
    <property type="match status" value="2"/>
</dbReference>
<feature type="coiled-coil region" evidence="1">
    <location>
        <begin position="574"/>
        <end position="611"/>
    </location>
</feature>
<accession>A0A8H5Z9X2</accession>
<comment type="caution">
    <text evidence="5">The sequence shown here is derived from an EMBL/GenBank/DDBJ whole genome shotgun (WGS) entry which is preliminary data.</text>
</comment>
<organism evidence="5 6">
    <name type="scientific">Cochliobolus sativus</name>
    <name type="common">Common root rot and spot blotch fungus</name>
    <name type="synonym">Bipolaris sorokiniana</name>
    <dbReference type="NCBI Taxonomy" id="45130"/>
    <lineage>
        <taxon>Eukaryota</taxon>
        <taxon>Fungi</taxon>
        <taxon>Dikarya</taxon>
        <taxon>Ascomycota</taxon>
        <taxon>Pezizomycotina</taxon>
        <taxon>Dothideomycetes</taxon>
        <taxon>Pleosporomycetidae</taxon>
        <taxon>Pleosporales</taxon>
        <taxon>Pleosporineae</taxon>
        <taxon>Pleosporaceae</taxon>
        <taxon>Bipolaris</taxon>
    </lineage>
</organism>
<dbReference type="Proteomes" id="UP000624244">
    <property type="component" value="Unassembled WGS sequence"/>
</dbReference>
<evidence type="ECO:0000259" key="4">
    <source>
        <dbReference type="Pfam" id="PF24564"/>
    </source>
</evidence>
<feature type="domain" description="Dynamin N-terminal" evidence="3">
    <location>
        <begin position="288"/>
        <end position="541"/>
    </location>
</feature>
<feature type="coiled-coil region" evidence="1">
    <location>
        <begin position="1035"/>
        <end position="1062"/>
    </location>
</feature>
<dbReference type="PANTHER" id="PTHR36681:SF3">
    <property type="entry name" value="NUCLEAR GTPASE, GERMINAL CENTER-ASSOCIATED, TANDEM DUPLICATE 3"/>
    <property type="match status" value="1"/>
</dbReference>
<dbReference type="AlphaFoldDB" id="A0A8H5Z9X2"/>
<feature type="domain" description="DUF7605" evidence="4">
    <location>
        <begin position="790"/>
        <end position="979"/>
    </location>
</feature>
<reference evidence="5" key="1">
    <citation type="submission" date="2019-11" db="EMBL/GenBank/DDBJ databases">
        <title>Bipolaris sorokiniana Genome sequencing.</title>
        <authorList>
            <person name="Wang H."/>
        </authorList>
    </citation>
    <scope>NUCLEOTIDE SEQUENCE</scope>
</reference>
<dbReference type="InterPro" id="IPR027417">
    <property type="entry name" value="P-loop_NTPase"/>
</dbReference>